<dbReference type="InterPro" id="IPR002060">
    <property type="entry name" value="Squ/phyt_synthse"/>
</dbReference>
<dbReference type="SFLD" id="SFLDS00005">
    <property type="entry name" value="Isoprenoid_Synthase_Type_I"/>
    <property type="match status" value="1"/>
</dbReference>
<dbReference type="GO" id="GO:0051996">
    <property type="term" value="F:squalene synthase [NAD(P)H] activity"/>
    <property type="evidence" value="ECO:0007669"/>
    <property type="project" value="UniProtKB-EC"/>
</dbReference>
<protein>
    <submittedName>
        <fullName evidence="2">Squalene synthase HpnD</fullName>
        <ecNumber evidence="2">2.5.1.21</ecNumber>
    </submittedName>
</protein>
<keyword evidence="1 2" id="KW-0808">Transferase</keyword>
<organism evidence="2">
    <name type="scientific">Candidatus Tenderia electrophaga</name>
    <dbReference type="NCBI Taxonomy" id="1748243"/>
    <lineage>
        <taxon>Bacteria</taxon>
        <taxon>Pseudomonadati</taxon>
        <taxon>Pseudomonadota</taxon>
        <taxon>Gammaproteobacteria</taxon>
        <taxon>Candidatus Tenderiales</taxon>
        <taxon>Candidatus Tenderiaceae</taxon>
        <taxon>Candidatus Tenderia</taxon>
    </lineage>
</organism>
<dbReference type="Proteomes" id="UP000885832">
    <property type="component" value="Unassembled WGS sequence"/>
</dbReference>
<evidence type="ECO:0000313" key="2">
    <source>
        <dbReference type="EMBL" id="HHJ81240.1"/>
    </source>
</evidence>
<accession>A0A832N404</accession>
<name>A0A832N404_9GAMM</name>
<dbReference type="EC" id="2.5.1.21" evidence="2"/>
<reference evidence="2" key="1">
    <citation type="journal article" date="2020" name="mSystems">
        <title>Genome- and Community-Level Interaction Insights into Carbon Utilization and Element Cycling Functions of Hydrothermarchaeota in Hydrothermal Sediment.</title>
        <authorList>
            <person name="Zhou Z."/>
            <person name="Liu Y."/>
            <person name="Xu W."/>
            <person name="Pan J."/>
            <person name="Luo Z.H."/>
            <person name="Li M."/>
        </authorList>
    </citation>
    <scope>NUCLEOTIDE SEQUENCE [LARGE SCALE GENOMIC DNA]</scope>
    <source>
        <strain evidence="2">HyVt-505</strain>
    </source>
</reference>
<dbReference type="Gene3D" id="1.10.600.10">
    <property type="entry name" value="Farnesyl Diphosphate Synthase"/>
    <property type="match status" value="1"/>
</dbReference>
<dbReference type="EMBL" id="DRNF01000401">
    <property type="protein sequence ID" value="HHJ81240.1"/>
    <property type="molecule type" value="Genomic_DNA"/>
</dbReference>
<dbReference type="SUPFAM" id="SSF48576">
    <property type="entry name" value="Terpenoid synthases"/>
    <property type="match status" value="1"/>
</dbReference>
<dbReference type="InterPro" id="IPR017828">
    <property type="entry name" value="SQ_synth_HpnD-like"/>
</dbReference>
<dbReference type="PROSITE" id="PS01045">
    <property type="entry name" value="SQUALEN_PHYTOEN_SYN_2"/>
    <property type="match status" value="1"/>
</dbReference>
<sequence length="286" mass="33260">MTPDQYCQDKAAKSGSSFYYSFLFLPALQKQAIIALYAFCREVDDVVDECSDPSLASNKLEWWRSEIDNLFAGKPSHPVTQALKTSTENFNLPQEYFLEIIDGMAMDLEQFTYASFKDLSLYCYRVASVVGLMAAEIFGYKDRQTLKYAHNLGMAFQLTNILRDVAEDAARGRIYIPQDELLTFKVTQEDILNHQMTDNARQLMAFQAQRANDYYQKAFALLPEADRYSQRCGIIMSAIYQATLKEIEDDNYRVLDQRISLTPLRKLWIAWRTARREKRRYRKNRG</sequence>
<dbReference type="GO" id="GO:0004311">
    <property type="term" value="F:geranylgeranyl diphosphate synthase activity"/>
    <property type="evidence" value="ECO:0007669"/>
    <property type="project" value="InterPro"/>
</dbReference>
<dbReference type="CDD" id="cd00683">
    <property type="entry name" value="Trans_IPPS_HH"/>
    <property type="match status" value="1"/>
</dbReference>
<dbReference type="GO" id="GO:0016117">
    <property type="term" value="P:carotenoid biosynthetic process"/>
    <property type="evidence" value="ECO:0007669"/>
    <property type="project" value="InterPro"/>
</dbReference>
<dbReference type="InterPro" id="IPR033904">
    <property type="entry name" value="Trans_IPPS_HH"/>
</dbReference>
<dbReference type="InterPro" id="IPR044843">
    <property type="entry name" value="Trans_IPPS_bact-type"/>
</dbReference>
<evidence type="ECO:0000256" key="1">
    <source>
        <dbReference type="ARBA" id="ARBA00022679"/>
    </source>
</evidence>
<dbReference type="Pfam" id="PF00494">
    <property type="entry name" value="SQS_PSY"/>
    <property type="match status" value="1"/>
</dbReference>
<dbReference type="SFLD" id="SFLDG01212">
    <property type="entry name" value="Phytoene_synthase_like"/>
    <property type="match status" value="1"/>
</dbReference>
<proteinExistence type="predicted"/>
<dbReference type="PANTHER" id="PTHR31480">
    <property type="entry name" value="BIFUNCTIONAL LYCOPENE CYCLASE/PHYTOENE SYNTHASE"/>
    <property type="match status" value="1"/>
</dbReference>
<dbReference type="AlphaFoldDB" id="A0A832N404"/>
<dbReference type="InterPro" id="IPR008949">
    <property type="entry name" value="Isoprenoid_synthase_dom_sf"/>
</dbReference>
<dbReference type="NCBIfam" id="TIGR03465">
    <property type="entry name" value="HpnD"/>
    <property type="match status" value="1"/>
</dbReference>
<dbReference type="SFLD" id="SFLDG01018">
    <property type="entry name" value="Squalene/Phytoene_Synthase_Lik"/>
    <property type="match status" value="1"/>
</dbReference>
<dbReference type="InterPro" id="IPR019845">
    <property type="entry name" value="Squalene/phytoene_synthase_CS"/>
</dbReference>
<gene>
    <name evidence="2" type="primary">hpnD</name>
    <name evidence="2" type="ORF">ENJ65_06360</name>
</gene>
<comment type="caution">
    <text evidence="2">The sequence shown here is derived from an EMBL/GenBank/DDBJ whole genome shotgun (WGS) entry which is preliminary data.</text>
</comment>